<evidence type="ECO:0000313" key="1">
    <source>
        <dbReference type="EMBL" id="KAI4834563.1"/>
    </source>
</evidence>
<sequence length="100" mass="11838">MKENFKSLVFIKVLVFILLYFTSHYKNNVRYNRILEKESVNVNYFDGASYNRGDTKLLDEKEDVSNNDHATFSDIEKLKESSLIVKKQNKIHKKKKSFLT</sequence>
<protein>
    <submittedName>
        <fullName evidence="1">Uncharacterized protein</fullName>
    </submittedName>
</protein>
<comment type="caution">
    <text evidence="1">The sequence shown here is derived from an EMBL/GenBank/DDBJ whole genome shotgun (WGS) entry which is preliminary data.</text>
</comment>
<reference evidence="1" key="1">
    <citation type="submission" date="2022-06" db="EMBL/GenBank/DDBJ databases">
        <title>The First Complete Genome of the Simian Malaria Parasite Plasmodium brasilianum.</title>
        <authorList>
            <person name="Bajic M."/>
            <person name="Ravishankar S."/>
        </authorList>
    </citation>
    <scope>NUCLEOTIDE SEQUENCE</scope>
    <source>
        <strain evidence="1">Bolivian I</strain>
    </source>
</reference>
<dbReference type="EMBL" id="CM043782">
    <property type="protein sequence ID" value="KAI4834563.1"/>
    <property type="molecule type" value="Genomic_DNA"/>
</dbReference>
<keyword evidence="2" id="KW-1185">Reference proteome</keyword>
<proteinExistence type="predicted"/>
<name>A0ACB9Y0D3_PLABR</name>
<organism evidence="1 2">
    <name type="scientific">Plasmodium brasilianum</name>
    <dbReference type="NCBI Taxonomy" id="5824"/>
    <lineage>
        <taxon>Eukaryota</taxon>
        <taxon>Sar</taxon>
        <taxon>Alveolata</taxon>
        <taxon>Apicomplexa</taxon>
        <taxon>Aconoidasida</taxon>
        <taxon>Haemosporida</taxon>
        <taxon>Plasmodiidae</taxon>
        <taxon>Plasmodium</taxon>
        <taxon>Plasmodium (Plasmodium)</taxon>
    </lineage>
</organism>
<dbReference type="Proteomes" id="UP001056978">
    <property type="component" value="Chromosome 14"/>
</dbReference>
<evidence type="ECO:0000313" key="2">
    <source>
        <dbReference type="Proteomes" id="UP001056978"/>
    </source>
</evidence>
<accession>A0ACB9Y0D3</accession>
<gene>
    <name evidence="1" type="ORF">MKS88_005237</name>
</gene>